<comment type="caution">
    <text evidence="2">The sequence shown here is derived from an EMBL/GenBank/DDBJ whole genome shotgun (WGS) entry which is preliminary data.</text>
</comment>
<evidence type="ECO:0000259" key="1">
    <source>
        <dbReference type="PROSITE" id="PS51186"/>
    </source>
</evidence>
<dbReference type="RefSeq" id="WP_345427170.1">
    <property type="nucleotide sequence ID" value="NZ_AP031496.1"/>
</dbReference>
<protein>
    <submittedName>
        <fullName evidence="2">GNAT family N-acetyltransferase</fullName>
    </submittedName>
</protein>
<reference evidence="3" key="1">
    <citation type="journal article" date="2019" name="Int. J. Syst. Evol. Microbiol.">
        <title>The Global Catalogue of Microorganisms (GCM) 10K type strain sequencing project: providing services to taxonomists for standard genome sequencing and annotation.</title>
        <authorList>
            <consortium name="The Broad Institute Genomics Platform"/>
            <consortium name="The Broad Institute Genome Sequencing Center for Infectious Disease"/>
            <person name="Wu L."/>
            <person name="Ma J."/>
        </authorList>
    </citation>
    <scope>NUCLEOTIDE SEQUENCE [LARGE SCALE GENOMIC DNA]</scope>
    <source>
        <strain evidence="3">JCM 19134</strain>
    </source>
</reference>
<feature type="domain" description="N-acetyltransferase" evidence="1">
    <location>
        <begin position="17"/>
        <end position="185"/>
    </location>
</feature>
<evidence type="ECO:0000313" key="2">
    <source>
        <dbReference type="EMBL" id="GAA4957798.1"/>
    </source>
</evidence>
<dbReference type="InterPro" id="IPR000182">
    <property type="entry name" value="GNAT_dom"/>
</dbReference>
<dbReference type="GO" id="GO:0016747">
    <property type="term" value="F:acyltransferase activity, transferring groups other than amino-acyl groups"/>
    <property type="evidence" value="ECO:0007669"/>
    <property type="project" value="InterPro"/>
</dbReference>
<name>A0AAV3U8D6_9ALTE</name>
<dbReference type="PANTHER" id="PTHR43792">
    <property type="entry name" value="GNAT FAMILY, PUTATIVE (AFU_ORTHOLOGUE AFUA_3G00765)-RELATED-RELATED"/>
    <property type="match status" value="1"/>
</dbReference>
<dbReference type="EMBL" id="BAABLX010000075">
    <property type="protein sequence ID" value="GAA4957798.1"/>
    <property type="molecule type" value="Genomic_DNA"/>
</dbReference>
<dbReference type="InterPro" id="IPR051531">
    <property type="entry name" value="N-acetyltransferase"/>
</dbReference>
<dbReference type="PROSITE" id="PS51186">
    <property type="entry name" value="GNAT"/>
    <property type="match status" value="1"/>
</dbReference>
<accession>A0AAV3U8D6</accession>
<dbReference type="PANTHER" id="PTHR43792:SF1">
    <property type="entry name" value="N-ACETYLTRANSFERASE DOMAIN-CONTAINING PROTEIN"/>
    <property type="match status" value="1"/>
</dbReference>
<evidence type="ECO:0000313" key="3">
    <source>
        <dbReference type="Proteomes" id="UP001409585"/>
    </source>
</evidence>
<gene>
    <name evidence="2" type="ORF">GCM10025791_42940</name>
</gene>
<proteinExistence type="predicted"/>
<dbReference type="Pfam" id="PF13302">
    <property type="entry name" value="Acetyltransf_3"/>
    <property type="match status" value="1"/>
</dbReference>
<dbReference type="SUPFAM" id="SSF55729">
    <property type="entry name" value="Acyl-CoA N-acyltransferases (Nat)"/>
    <property type="match status" value="1"/>
</dbReference>
<dbReference type="AlphaFoldDB" id="A0AAV3U8D6"/>
<organism evidence="2 3">
    <name type="scientific">Halioxenophilus aromaticivorans</name>
    <dbReference type="NCBI Taxonomy" id="1306992"/>
    <lineage>
        <taxon>Bacteria</taxon>
        <taxon>Pseudomonadati</taxon>
        <taxon>Pseudomonadota</taxon>
        <taxon>Gammaproteobacteria</taxon>
        <taxon>Alteromonadales</taxon>
        <taxon>Alteromonadaceae</taxon>
        <taxon>Halioxenophilus</taxon>
    </lineage>
</organism>
<dbReference type="Gene3D" id="3.40.630.30">
    <property type="match status" value="1"/>
</dbReference>
<dbReference type="InterPro" id="IPR016181">
    <property type="entry name" value="Acyl_CoA_acyltransferase"/>
</dbReference>
<keyword evidence="3" id="KW-1185">Reference proteome</keyword>
<sequence>MELPKLASPATLTTARLELRQWQPGDTAAFARLCADPDVMRFFPATLTSAQAEQMANKIHGLIAQRGWGFWAVEVIGLQKFISFVGLHTPQPELLCAPCVEIGWRLDKSHWGKGYATEAARAALQFGFDELGLKAIVAFTPAPNKPSQAVIRKIGMHNTGNNFNHPSLPKGHWLSEHVLYASRVTFKC</sequence>
<dbReference type="Proteomes" id="UP001409585">
    <property type="component" value="Unassembled WGS sequence"/>
</dbReference>